<evidence type="ECO:0000256" key="1">
    <source>
        <dbReference type="SAM" id="Phobius"/>
    </source>
</evidence>
<feature type="transmembrane region" description="Helical" evidence="1">
    <location>
        <begin position="124"/>
        <end position="144"/>
    </location>
</feature>
<evidence type="ECO:0000313" key="3">
    <source>
        <dbReference type="Proteomes" id="UP000823486"/>
    </source>
</evidence>
<gene>
    <name evidence="2" type="ORF">JOC77_003386</name>
</gene>
<evidence type="ECO:0000313" key="2">
    <source>
        <dbReference type="EMBL" id="MBM7693942.1"/>
    </source>
</evidence>
<reference evidence="2 3" key="1">
    <citation type="submission" date="2021-01" db="EMBL/GenBank/DDBJ databases">
        <title>Genomic Encyclopedia of Type Strains, Phase IV (KMG-IV): sequencing the most valuable type-strain genomes for metagenomic binning, comparative biology and taxonomic classification.</title>
        <authorList>
            <person name="Goeker M."/>
        </authorList>
    </citation>
    <scope>NUCLEOTIDE SEQUENCE [LARGE SCALE GENOMIC DNA]</scope>
    <source>
        <strain evidence="2 3">DSM 105482</strain>
    </source>
</reference>
<organism evidence="2 3">
    <name type="scientific">Peribacillus deserti</name>
    <dbReference type="NCBI Taxonomy" id="673318"/>
    <lineage>
        <taxon>Bacteria</taxon>
        <taxon>Bacillati</taxon>
        <taxon>Bacillota</taxon>
        <taxon>Bacilli</taxon>
        <taxon>Bacillales</taxon>
        <taxon>Bacillaceae</taxon>
        <taxon>Peribacillus</taxon>
    </lineage>
</organism>
<dbReference type="RefSeq" id="WP_204545175.1">
    <property type="nucleotide sequence ID" value="NZ_JAFBFI010000016.1"/>
</dbReference>
<dbReference type="Proteomes" id="UP000823486">
    <property type="component" value="Unassembled WGS sequence"/>
</dbReference>
<proteinExistence type="predicted"/>
<name>A0ABS2QLF6_9BACI</name>
<comment type="caution">
    <text evidence="2">The sequence shown here is derived from an EMBL/GenBank/DDBJ whole genome shotgun (WGS) entry which is preliminary data.</text>
</comment>
<feature type="transmembrane region" description="Helical" evidence="1">
    <location>
        <begin position="26"/>
        <end position="50"/>
    </location>
</feature>
<protein>
    <recommendedName>
        <fullName evidence="4">Permease</fullName>
    </recommendedName>
</protein>
<keyword evidence="1" id="KW-1133">Transmembrane helix</keyword>
<feature type="transmembrane region" description="Helical" evidence="1">
    <location>
        <begin position="98"/>
        <end position="117"/>
    </location>
</feature>
<dbReference type="InterPro" id="IPR048147">
    <property type="entry name" value="CBO0543-like"/>
</dbReference>
<feature type="transmembrane region" description="Helical" evidence="1">
    <location>
        <begin position="62"/>
        <end position="86"/>
    </location>
</feature>
<keyword evidence="1" id="KW-0472">Membrane</keyword>
<dbReference type="EMBL" id="JAFBFI010000016">
    <property type="protein sequence ID" value="MBM7693942.1"/>
    <property type="molecule type" value="Genomic_DNA"/>
</dbReference>
<dbReference type="NCBIfam" id="NF041644">
    <property type="entry name" value="CBO0543_fam"/>
    <property type="match status" value="1"/>
</dbReference>
<evidence type="ECO:0008006" key="4">
    <source>
        <dbReference type="Google" id="ProtNLM"/>
    </source>
</evidence>
<feature type="transmembrane region" description="Helical" evidence="1">
    <location>
        <begin position="156"/>
        <end position="177"/>
    </location>
</feature>
<accession>A0ABS2QLF6</accession>
<keyword evidence="1" id="KW-0812">Transmembrane</keyword>
<sequence length="183" mass="22044">MKNHIPAHEFIHEERTRWADILLEHWYHNVLFSSNWWLLLCCTLIPYLIWWKLADKGRLFEILSYGMLTAIISCFFDTIGVDLGLWDYPSNLFPLVPFFVPADFTAIPVTSMLLFQYFTSWKTFFAASVGLAVVFAYIFEPLFIKLQIFEMYDWKHIYGFIGFTFMFNINWFIMYFLKKRKFD</sequence>
<keyword evidence="3" id="KW-1185">Reference proteome</keyword>